<evidence type="ECO:0000256" key="6">
    <source>
        <dbReference type="ARBA" id="ARBA00022801"/>
    </source>
</evidence>
<dbReference type="GeneID" id="112455333"/>
<evidence type="ECO:0000313" key="10">
    <source>
        <dbReference type="RefSeq" id="XP_024872947.1"/>
    </source>
</evidence>
<gene>
    <name evidence="10" type="primary">LOC112455333</name>
</gene>
<dbReference type="GO" id="GO:0005634">
    <property type="term" value="C:nucleus"/>
    <property type="evidence" value="ECO:0007669"/>
    <property type="project" value="UniProtKB-SubCell"/>
</dbReference>
<feature type="domain" description="DDE Tnp4" evidence="8">
    <location>
        <begin position="144"/>
        <end position="208"/>
    </location>
</feature>
<proteinExistence type="inferred from homology"/>
<dbReference type="Pfam" id="PF13359">
    <property type="entry name" value="DDE_Tnp_4"/>
    <property type="match status" value="1"/>
</dbReference>
<dbReference type="Proteomes" id="UP000504618">
    <property type="component" value="Unplaced"/>
</dbReference>
<dbReference type="GO" id="GO:0046872">
    <property type="term" value="F:metal ion binding"/>
    <property type="evidence" value="ECO:0007669"/>
    <property type="project" value="UniProtKB-KW"/>
</dbReference>
<evidence type="ECO:0000256" key="4">
    <source>
        <dbReference type="ARBA" id="ARBA00022722"/>
    </source>
</evidence>
<keyword evidence="6" id="KW-0378">Hydrolase</keyword>
<dbReference type="PANTHER" id="PTHR22930">
    <property type="match status" value="1"/>
</dbReference>
<comment type="cofactor">
    <cofactor evidence="1">
        <name>a divalent metal cation</name>
        <dbReference type="ChEBI" id="CHEBI:60240"/>
    </cofactor>
</comment>
<keyword evidence="5" id="KW-0479">Metal-binding</keyword>
<comment type="subcellular location">
    <subcellularLocation>
        <location evidence="2">Nucleus</location>
    </subcellularLocation>
</comment>
<evidence type="ECO:0000256" key="5">
    <source>
        <dbReference type="ARBA" id="ARBA00022723"/>
    </source>
</evidence>
<dbReference type="PANTHER" id="PTHR22930:SF289">
    <property type="entry name" value="DDE TNP4 DOMAIN-CONTAINING PROTEIN-RELATED"/>
    <property type="match status" value="1"/>
</dbReference>
<name>A0A6J1PSW7_9HYME</name>
<dbReference type="InterPro" id="IPR027806">
    <property type="entry name" value="HARBI1_dom"/>
</dbReference>
<dbReference type="OrthoDB" id="7544781at2759"/>
<evidence type="ECO:0000259" key="8">
    <source>
        <dbReference type="Pfam" id="PF13359"/>
    </source>
</evidence>
<accession>A0A6J1PSW7</accession>
<dbReference type="RefSeq" id="XP_024872947.1">
    <property type="nucleotide sequence ID" value="XM_025017179.1"/>
</dbReference>
<keyword evidence="7" id="KW-0539">Nucleus</keyword>
<evidence type="ECO:0000313" key="9">
    <source>
        <dbReference type="Proteomes" id="UP000504618"/>
    </source>
</evidence>
<dbReference type="GO" id="GO:0004518">
    <property type="term" value="F:nuclease activity"/>
    <property type="evidence" value="ECO:0007669"/>
    <property type="project" value="UniProtKB-KW"/>
</dbReference>
<reference evidence="10" key="1">
    <citation type="submission" date="2025-08" db="UniProtKB">
        <authorList>
            <consortium name="RefSeq"/>
        </authorList>
    </citation>
    <scope>IDENTIFICATION</scope>
    <source>
        <tissue evidence="10">Whole body</tissue>
    </source>
</reference>
<evidence type="ECO:0000256" key="2">
    <source>
        <dbReference type="ARBA" id="ARBA00004123"/>
    </source>
</evidence>
<protein>
    <submittedName>
        <fullName evidence="10">Nuclease HARBI1</fullName>
    </submittedName>
</protein>
<keyword evidence="9" id="KW-1185">Reference proteome</keyword>
<keyword evidence="4" id="KW-0540">Nuclease</keyword>
<sequence length="227" mass="26314">MKTLRKMRENSETMKTLRNTIDPFDLTDRQFVKVFRLSKDAVRYLCDVLQCSLQRRRKGLSVETQIFTALRFFATGSYQKAVGNDYLVSVSQSAVSRAIKAVAVSITQLFAHEWIKFPRTEEKRTALKRRFQEERNFKGVIGCIDCTHIAIVRPKNHEEAYANHKGFHSINVQAISSHDLEILSINARFPGTVHDSFIWRHSAVRNEMIHLYESGDRTTWLLGQYCD</sequence>
<comment type="similarity">
    <text evidence="3">Belongs to the HARBI1 family.</text>
</comment>
<evidence type="ECO:0000256" key="7">
    <source>
        <dbReference type="ARBA" id="ARBA00023242"/>
    </source>
</evidence>
<evidence type="ECO:0000256" key="1">
    <source>
        <dbReference type="ARBA" id="ARBA00001968"/>
    </source>
</evidence>
<dbReference type="GO" id="GO:0016787">
    <property type="term" value="F:hydrolase activity"/>
    <property type="evidence" value="ECO:0007669"/>
    <property type="project" value="UniProtKB-KW"/>
</dbReference>
<dbReference type="InterPro" id="IPR045249">
    <property type="entry name" value="HARBI1-like"/>
</dbReference>
<organism evidence="9 10">
    <name type="scientific">Temnothorax curvispinosus</name>
    <dbReference type="NCBI Taxonomy" id="300111"/>
    <lineage>
        <taxon>Eukaryota</taxon>
        <taxon>Metazoa</taxon>
        <taxon>Ecdysozoa</taxon>
        <taxon>Arthropoda</taxon>
        <taxon>Hexapoda</taxon>
        <taxon>Insecta</taxon>
        <taxon>Pterygota</taxon>
        <taxon>Neoptera</taxon>
        <taxon>Endopterygota</taxon>
        <taxon>Hymenoptera</taxon>
        <taxon>Apocrita</taxon>
        <taxon>Aculeata</taxon>
        <taxon>Formicoidea</taxon>
        <taxon>Formicidae</taxon>
        <taxon>Myrmicinae</taxon>
        <taxon>Temnothorax</taxon>
    </lineage>
</organism>
<dbReference type="AlphaFoldDB" id="A0A6J1PSW7"/>
<evidence type="ECO:0000256" key="3">
    <source>
        <dbReference type="ARBA" id="ARBA00006958"/>
    </source>
</evidence>